<protein>
    <submittedName>
        <fullName evidence="3">Competence protein CoiA family protein</fullName>
    </submittedName>
</protein>
<evidence type="ECO:0000313" key="4">
    <source>
        <dbReference type="EMBL" id="MDT2544509.1"/>
    </source>
</evidence>
<dbReference type="Proteomes" id="UP001254770">
    <property type="component" value="Unassembled WGS sequence"/>
</dbReference>
<proteinExistence type="predicted"/>
<dbReference type="EMBL" id="JARPXM010000010">
    <property type="protein sequence ID" value="MDT2538656.1"/>
    <property type="molecule type" value="Genomic_DNA"/>
</dbReference>
<accession>A0AAW8SX97</accession>
<reference evidence="3" key="1">
    <citation type="submission" date="2023-03" db="EMBL/GenBank/DDBJ databases">
        <authorList>
            <person name="Shen W."/>
            <person name="Cai J."/>
        </authorList>
    </citation>
    <scope>NUCLEOTIDE SEQUENCE</scope>
    <source>
        <strain evidence="3">B646-2</strain>
        <strain evidence="4">Y15</strain>
    </source>
</reference>
<dbReference type="Proteomes" id="UP001249240">
    <property type="component" value="Unassembled WGS sequence"/>
</dbReference>
<dbReference type="InterPro" id="IPR057253">
    <property type="entry name" value="CoiA-like_N"/>
</dbReference>
<evidence type="ECO:0000313" key="5">
    <source>
        <dbReference type="Proteomes" id="UP001249240"/>
    </source>
</evidence>
<dbReference type="Pfam" id="PF06054">
    <property type="entry name" value="CoiA_nuc"/>
    <property type="match status" value="1"/>
</dbReference>
<dbReference type="Pfam" id="PF25164">
    <property type="entry name" value="CoiA_N"/>
    <property type="match status" value="1"/>
</dbReference>
<sequence>MLFAYTKEKEMIPASESHEGTSFYCPDCGERLIRKAGKVKIPHFAHRCSGECHGLSEGETPEHLELKQLFFSWGNQFEHDWKLEAPLSDLPQRPDLLQNKLAVEIQCSSIKGARLAERMAGYRQQGYQDWWLLGKKLWPTDKFSALQKQFCSFDKERGLHLWLVEKEQIRLLYHIHEMEQLIYCEECWPSCSQPLSEIIKAPVTKRPIHLFPTIESIRKRKQALSLKLVQSNPKIRVLQHYFYQERRHVLYLPDWMYFPSRYSFFYHDDLLVFRFLFQKEGKNASRIFDQFLAYREENQREWLFHRIEQREILERLYLEALFCQRKAKVSSA</sequence>
<feature type="domain" description="Competence protein CoiA-like N-terminal" evidence="2">
    <location>
        <begin position="16"/>
        <end position="53"/>
    </location>
</feature>
<dbReference type="InterPro" id="IPR010330">
    <property type="entry name" value="CoiA_nuc"/>
</dbReference>
<evidence type="ECO:0000259" key="1">
    <source>
        <dbReference type="Pfam" id="PF06054"/>
    </source>
</evidence>
<name>A0AAW8SX97_9ENTE</name>
<gene>
    <name evidence="4" type="ORF">P7D69_09190</name>
    <name evidence="3" type="ORF">P7D78_10980</name>
</gene>
<organism evidence="3 5">
    <name type="scientific">Enterococcus raffinosus</name>
    <dbReference type="NCBI Taxonomy" id="71452"/>
    <lineage>
        <taxon>Bacteria</taxon>
        <taxon>Bacillati</taxon>
        <taxon>Bacillota</taxon>
        <taxon>Bacilli</taxon>
        <taxon>Lactobacillales</taxon>
        <taxon>Enterococcaceae</taxon>
        <taxon>Enterococcus</taxon>
    </lineage>
</organism>
<dbReference type="AlphaFoldDB" id="A0AAW8SX97"/>
<evidence type="ECO:0000259" key="2">
    <source>
        <dbReference type="Pfam" id="PF25164"/>
    </source>
</evidence>
<dbReference type="EMBL" id="JARPXL010000007">
    <property type="protein sequence ID" value="MDT2544509.1"/>
    <property type="molecule type" value="Genomic_DNA"/>
</dbReference>
<evidence type="ECO:0000313" key="3">
    <source>
        <dbReference type="EMBL" id="MDT2538656.1"/>
    </source>
</evidence>
<dbReference type="RefSeq" id="WP_010746500.1">
    <property type="nucleotide sequence ID" value="NZ_BAAAXM010000040.1"/>
</dbReference>
<comment type="caution">
    <text evidence="3">The sequence shown here is derived from an EMBL/GenBank/DDBJ whole genome shotgun (WGS) entry which is preliminary data.</text>
</comment>
<feature type="domain" description="Competence protein CoiA nuclease-like" evidence="1">
    <location>
        <begin position="59"/>
        <end position="180"/>
    </location>
</feature>